<evidence type="ECO:0000313" key="8">
    <source>
        <dbReference type="Proteomes" id="UP000616346"/>
    </source>
</evidence>
<organism evidence="7 8">
    <name type="scientific">Phocaeicola faecium</name>
    <dbReference type="NCBI Taxonomy" id="2762213"/>
    <lineage>
        <taxon>Bacteria</taxon>
        <taxon>Pseudomonadati</taxon>
        <taxon>Bacteroidota</taxon>
        <taxon>Bacteroidia</taxon>
        <taxon>Bacteroidales</taxon>
        <taxon>Bacteroidaceae</taxon>
        <taxon>Phocaeicola</taxon>
    </lineage>
</organism>
<evidence type="ECO:0000259" key="5">
    <source>
        <dbReference type="Pfam" id="PF04542"/>
    </source>
</evidence>
<dbReference type="CDD" id="cd06171">
    <property type="entry name" value="Sigma70_r4"/>
    <property type="match status" value="1"/>
</dbReference>
<dbReference type="InterPro" id="IPR039425">
    <property type="entry name" value="RNA_pol_sigma-70-like"/>
</dbReference>
<sequence>MNKKETDFIRILKEYKTTIYTVCFMFSKDKDEVNDIYQEVSINLWKGFDNFAQKSEMKTWIYRISLNTCISFDRKKKRRKTVPLTVDIDLFEDNDHESKQIKALYNRINRLEPFDRAIILLWLENLPYDEIGAIVGISTKNVSVRLSRIREQLKNMHP</sequence>
<keyword evidence="8" id="KW-1185">Reference proteome</keyword>
<accession>A0ABR8VF36</accession>
<dbReference type="PANTHER" id="PTHR43133">
    <property type="entry name" value="RNA POLYMERASE ECF-TYPE SIGMA FACTO"/>
    <property type="match status" value="1"/>
</dbReference>
<dbReference type="EMBL" id="JACSPQ010000055">
    <property type="protein sequence ID" value="MBD8003385.1"/>
    <property type="molecule type" value="Genomic_DNA"/>
</dbReference>
<evidence type="ECO:0000256" key="4">
    <source>
        <dbReference type="ARBA" id="ARBA00023163"/>
    </source>
</evidence>
<dbReference type="Proteomes" id="UP000616346">
    <property type="component" value="Unassembled WGS sequence"/>
</dbReference>
<evidence type="ECO:0000313" key="7">
    <source>
        <dbReference type="EMBL" id="MBD8003385.1"/>
    </source>
</evidence>
<reference evidence="7 8" key="1">
    <citation type="submission" date="2020-08" db="EMBL/GenBank/DDBJ databases">
        <title>A Genomic Blueprint of the Chicken Gut Microbiome.</title>
        <authorList>
            <person name="Gilroy R."/>
            <person name="Ravi A."/>
            <person name="Getino M."/>
            <person name="Pursley I."/>
            <person name="Horton D.L."/>
            <person name="Alikhan N.-F."/>
            <person name="Baker D."/>
            <person name="Gharbi K."/>
            <person name="Hall N."/>
            <person name="Watson M."/>
            <person name="Adriaenssens E.M."/>
            <person name="Foster-Nyarko E."/>
            <person name="Jarju S."/>
            <person name="Secka A."/>
            <person name="Antonio M."/>
            <person name="Oren A."/>
            <person name="Chaudhuri R."/>
            <person name="La Ragione R.M."/>
            <person name="Hildebrand F."/>
            <person name="Pallen M.J."/>
        </authorList>
    </citation>
    <scope>NUCLEOTIDE SEQUENCE [LARGE SCALE GENOMIC DNA]</scope>
    <source>
        <strain evidence="7 8">Sa1YUN3</strain>
    </source>
</reference>
<keyword evidence="3" id="KW-0731">Sigma factor</keyword>
<protein>
    <submittedName>
        <fullName evidence="7">Sigma-70 family RNA polymerase sigma factor</fullName>
    </submittedName>
</protein>
<dbReference type="InterPro" id="IPR014284">
    <property type="entry name" value="RNA_pol_sigma-70_dom"/>
</dbReference>
<keyword evidence="2" id="KW-0805">Transcription regulation</keyword>
<gene>
    <name evidence="7" type="ORF">H9626_14460</name>
</gene>
<dbReference type="Pfam" id="PF08281">
    <property type="entry name" value="Sigma70_r4_2"/>
    <property type="match status" value="1"/>
</dbReference>
<dbReference type="PANTHER" id="PTHR43133:SF45">
    <property type="entry name" value="RNA POLYMERASE ECF-TYPE SIGMA FACTOR"/>
    <property type="match status" value="1"/>
</dbReference>
<evidence type="ECO:0000259" key="6">
    <source>
        <dbReference type="Pfam" id="PF08281"/>
    </source>
</evidence>
<comment type="similarity">
    <text evidence="1">Belongs to the sigma-70 factor family. ECF subfamily.</text>
</comment>
<dbReference type="InterPro" id="IPR013325">
    <property type="entry name" value="RNA_pol_sigma_r2"/>
</dbReference>
<dbReference type="InterPro" id="IPR007627">
    <property type="entry name" value="RNA_pol_sigma70_r2"/>
</dbReference>
<dbReference type="Gene3D" id="1.10.1740.10">
    <property type="match status" value="1"/>
</dbReference>
<dbReference type="InterPro" id="IPR013324">
    <property type="entry name" value="RNA_pol_sigma_r3/r4-like"/>
</dbReference>
<dbReference type="Pfam" id="PF04542">
    <property type="entry name" value="Sigma70_r2"/>
    <property type="match status" value="1"/>
</dbReference>
<dbReference type="InterPro" id="IPR036388">
    <property type="entry name" value="WH-like_DNA-bd_sf"/>
</dbReference>
<dbReference type="SUPFAM" id="SSF88946">
    <property type="entry name" value="Sigma2 domain of RNA polymerase sigma factors"/>
    <property type="match status" value="1"/>
</dbReference>
<feature type="domain" description="RNA polymerase sigma factor 70 region 4 type 2" evidence="6">
    <location>
        <begin position="103"/>
        <end position="153"/>
    </location>
</feature>
<evidence type="ECO:0000256" key="2">
    <source>
        <dbReference type="ARBA" id="ARBA00023015"/>
    </source>
</evidence>
<dbReference type="InterPro" id="IPR013249">
    <property type="entry name" value="RNA_pol_sigma70_r4_t2"/>
</dbReference>
<dbReference type="NCBIfam" id="TIGR02937">
    <property type="entry name" value="sigma70-ECF"/>
    <property type="match status" value="1"/>
</dbReference>
<evidence type="ECO:0000256" key="1">
    <source>
        <dbReference type="ARBA" id="ARBA00010641"/>
    </source>
</evidence>
<dbReference type="SUPFAM" id="SSF88659">
    <property type="entry name" value="Sigma3 and sigma4 domains of RNA polymerase sigma factors"/>
    <property type="match status" value="1"/>
</dbReference>
<feature type="domain" description="RNA polymerase sigma-70 region 2" evidence="5">
    <location>
        <begin position="13"/>
        <end position="79"/>
    </location>
</feature>
<name>A0ABR8VF36_9BACT</name>
<dbReference type="Gene3D" id="1.10.10.10">
    <property type="entry name" value="Winged helix-like DNA-binding domain superfamily/Winged helix DNA-binding domain"/>
    <property type="match status" value="1"/>
</dbReference>
<evidence type="ECO:0000256" key="3">
    <source>
        <dbReference type="ARBA" id="ARBA00023082"/>
    </source>
</evidence>
<keyword evidence="4" id="KW-0804">Transcription</keyword>
<comment type="caution">
    <text evidence="7">The sequence shown here is derived from an EMBL/GenBank/DDBJ whole genome shotgun (WGS) entry which is preliminary data.</text>
</comment>
<proteinExistence type="inferred from homology"/>